<dbReference type="InterPro" id="IPR032466">
    <property type="entry name" value="Metal_Hydrolase"/>
</dbReference>
<dbReference type="Gene3D" id="3.20.20.140">
    <property type="entry name" value="Metal-dependent hydrolases"/>
    <property type="match status" value="1"/>
</dbReference>
<evidence type="ECO:0000256" key="1">
    <source>
        <dbReference type="ARBA" id="ARBA00022997"/>
    </source>
</evidence>
<dbReference type="PANTHER" id="PTHR10443">
    <property type="entry name" value="MICROSOMAL DIPEPTIDASE"/>
    <property type="match status" value="1"/>
</dbReference>
<comment type="caution">
    <text evidence="5">The sequence shown here is derived from an EMBL/GenBank/DDBJ whole genome shotgun (WGS) entry which is preliminary data.</text>
</comment>
<dbReference type="SUPFAM" id="SSF51556">
    <property type="entry name" value="Metallo-dependent hydrolases"/>
    <property type="match status" value="1"/>
</dbReference>
<dbReference type="EC" id="3.4.13.19" evidence="2"/>
<evidence type="ECO:0000256" key="2">
    <source>
        <dbReference type="RuleBase" id="RU341113"/>
    </source>
</evidence>
<feature type="transmembrane region" description="Helical" evidence="4">
    <location>
        <begin position="835"/>
        <end position="855"/>
    </location>
</feature>
<evidence type="ECO:0000256" key="3">
    <source>
        <dbReference type="SAM" id="MobiDB-lite"/>
    </source>
</evidence>
<reference evidence="5 6" key="1">
    <citation type="submission" date="2019-12" db="EMBL/GenBank/DDBJ databases">
        <title>A genome sequence resource for the geographically widespread anthracnose pathogen Colletotrichum asianum.</title>
        <authorList>
            <person name="Meng Y."/>
        </authorList>
    </citation>
    <scope>NUCLEOTIDE SEQUENCE [LARGE SCALE GENOMIC DNA]</scope>
    <source>
        <strain evidence="5 6">ICMP 18580</strain>
    </source>
</reference>
<evidence type="ECO:0000313" key="5">
    <source>
        <dbReference type="EMBL" id="KAF0322585.1"/>
    </source>
</evidence>
<keyword evidence="2" id="KW-0862">Zinc</keyword>
<organism evidence="5 6">
    <name type="scientific">Colletotrichum asianum</name>
    <dbReference type="NCBI Taxonomy" id="702518"/>
    <lineage>
        <taxon>Eukaryota</taxon>
        <taxon>Fungi</taxon>
        <taxon>Dikarya</taxon>
        <taxon>Ascomycota</taxon>
        <taxon>Pezizomycotina</taxon>
        <taxon>Sordariomycetes</taxon>
        <taxon>Hypocreomycetidae</taxon>
        <taxon>Glomerellales</taxon>
        <taxon>Glomerellaceae</taxon>
        <taxon>Colletotrichum</taxon>
        <taxon>Colletotrichum gloeosporioides species complex</taxon>
    </lineage>
</organism>
<keyword evidence="4" id="KW-1133">Transmembrane helix</keyword>
<name>A0A8H3ZT33_9PEZI</name>
<keyword evidence="4" id="KW-0472">Membrane</keyword>
<keyword evidence="6" id="KW-1185">Reference proteome</keyword>
<dbReference type="OrthoDB" id="445695at2759"/>
<dbReference type="PROSITE" id="PS51365">
    <property type="entry name" value="RENAL_DIPEPTIDASE_2"/>
    <property type="match status" value="1"/>
</dbReference>
<evidence type="ECO:0000256" key="4">
    <source>
        <dbReference type="SAM" id="Phobius"/>
    </source>
</evidence>
<dbReference type="Pfam" id="PF01244">
    <property type="entry name" value="Peptidase_M19"/>
    <property type="match status" value="1"/>
</dbReference>
<feature type="transmembrane region" description="Helical" evidence="4">
    <location>
        <begin position="790"/>
        <end position="815"/>
    </location>
</feature>
<feature type="compositionally biased region" description="Polar residues" evidence="3">
    <location>
        <begin position="884"/>
        <end position="903"/>
    </location>
</feature>
<sequence length="950" mass="106711">MVTESEARAIYASAIHFDGLNIANWGRDIFESWHKGGITGVSCTCSLWEGLRGSLANVVQWKRWFEEHSDLIVQAHTVADIRAAKEAGKTAVLLSWQNTSGIEDQLDYLRVFRDLGVRKMQLTYNTQNYSGCGYTEARDSGLTGFGREVIDEMAQLGIVCDLSHVGPQTSEDVIVYAPDGKPPCFSHILPGGLVDHPRNKSDQLIKLIGSKGGFVGLSQFGPHMPKGNDSTIDDYVDVLDYVIGLIGEDLVGIGSDSSEGHARPSEFLEWCNKDKGYARRLTPWGSQKVVKPLGPLADRAELAVAMSKKGWSEEKMKKVLGENWLKYLEKIIGSVVSWDGGQHQAIVLSASPMSKNPYLTIDLVDDQQHLVNESTGYTWPEALNRIYPQDDSQPWTIQLKNRSGYSIGAWNYTDYCIDGGLFYWSDRLYECATFALSSYLVQEKGYRITAENAQELNQSFNVSDLRIFDGTGVFKQMFSCTQASCQGPDSEEGRRLEDQFGPCGIDTSQLAYNGGNPSGFLSSLEPLCLQVTREPEPDIAGPGITMSYFLQIALGAWFILFSVLIPRDPKASLVAKAARTLRRLRKRSRRQGSPREGRTESFLQSLQASRFSVALFSTVVEFQEAQVFFTLAVQLASISMIVFNDSISAIRIDWRAANVFQMGNTFVVLLVQAELQRRNMHWWYAYLLTLIVSVFCLTIQRLGRENKYYGFKTLSECGDSYTESILETCRFRSSGFGGYSIEYLSDTMFATVIIGITFISFDQIAQTPQIRDWVDGRMEAWRRKSRVGKWILKTWSLFWSFLWFGMNCVLLWLLAETTEAILREVGGTLRKKDKWTFGQIVAVLLWAPVVFKYFYLNIFGVKEGVGNRIDSHYKVVRKGDDKPSQQSTDQIPLTSTGYKNVPNNEDGREHGGLEDPRTPKWGRQHSASSRDGASSVGITEPQSFPWSNSR</sequence>
<keyword evidence="4" id="KW-0812">Transmembrane</keyword>
<proteinExistence type="inferred from homology"/>
<feature type="compositionally biased region" description="Basic and acidic residues" evidence="3">
    <location>
        <begin position="905"/>
        <end position="918"/>
    </location>
</feature>
<dbReference type="PANTHER" id="PTHR10443:SF12">
    <property type="entry name" value="DIPEPTIDASE"/>
    <property type="match status" value="1"/>
</dbReference>
<feature type="region of interest" description="Disordered" evidence="3">
    <location>
        <begin position="876"/>
        <end position="950"/>
    </location>
</feature>
<comment type="catalytic activity">
    <reaction evidence="2">
        <text>an L-aminoacyl-L-amino acid + H2O = 2 an L-alpha-amino acid</text>
        <dbReference type="Rhea" id="RHEA:48940"/>
        <dbReference type="ChEBI" id="CHEBI:15377"/>
        <dbReference type="ChEBI" id="CHEBI:59869"/>
        <dbReference type="ChEBI" id="CHEBI:77460"/>
        <dbReference type="EC" id="3.4.13.19"/>
    </reaction>
</comment>
<feature type="transmembrane region" description="Helical" evidence="4">
    <location>
        <begin position="548"/>
        <end position="566"/>
    </location>
</feature>
<comment type="cofactor">
    <cofactor evidence="2">
        <name>Zn(2+)</name>
        <dbReference type="ChEBI" id="CHEBI:29105"/>
    </cofactor>
</comment>
<gene>
    <name evidence="5" type="ORF">GQ607_010248</name>
</gene>
<protein>
    <recommendedName>
        <fullName evidence="2">Dipeptidase</fullName>
        <ecNumber evidence="2">3.4.13.19</ecNumber>
    </recommendedName>
</protein>
<comment type="similarity">
    <text evidence="2">Belongs to the metallo-dependent hydrolases superfamily. Peptidase M19 family.</text>
</comment>
<dbReference type="Proteomes" id="UP000434172">
    <property type="component" value="Unassembled WGS sequence"/>
</dbReference>
<dbReference type="EMBL" id="WOWK01000060">
    <property type="protein sequence ID" value="KAF0322585.1"/>
    <property type="molecule type" value="Genomic_DNA"/>
</dbReference>
<dbReference type="GO" id="GO:0046872">
    <property type="term" value="F:metal ion binding"/>
    <property type="evidence" value="ECO:0007669"/>
    <property type="project" value="UniProtKB-UniRule"/>
</dbReference>
<keyword evidence="2" id="KW-0482">Metalloprotease</keyword>
<keyword evidence="2" id="KW-0645">Protease</keyword>
<feature type="transmembrane region" description="Helical" evidence="4">
    <location>
        <begin position="681"/>
        <end position="699"/>
    </location>
</feature>
<evidence type="ECO:0000313" key="6">
    <source>
        <dbReference type="Proteomes" id="UP000434172"/>
    </source>
</evidence>
<keyword evidence="1 2" id="KW-0224">Dipeptidase</keyword>
<accession>A0A8H3ZT33</accession>
<keyword evidence="2" id="KW-0378">Hydrolase</keyword>
<dbReference type="AlphaFoldDB" id="A0A8H3ZT33"/>
<feature type="compositionally biased region" description="Polar residues" evidence="3">
    <location>
        <begin position="925"/>
        <end position="950"/>
    </location>
</feature>
<dbReference type="GO" id="GO:0006508">
    <property type="term" value="P:proteolysis"/>
    <property type="evidence" value="ECO:0007669"/>
    <property type="project" value="UniProtKB-KW"/>
</dbReference>
<keyword evidence="2" id="KW-0479">Metal-binding</keyword>
<dbReference type="GO" id="GO:0070573">
    <property type="term" value="F:metallodipeptidase activity"/>
    <property type="evidence" value="ECO:0007669"/>
    <property type="project" value="InterPro"/>
</dbReference>
<dbReference type="InterPro" id="IPR008257">
    <property type="entry name" value="Pept_M19"/>
</dbReference>